<feature type="compositionally biased region" description="Polar residues" evidence="6">
    <location>
        <begin position="14"/>
        <end position="25"/>
    </location>
</feature>
<dbReference type="EMBL" id="JAAGNN010000006">
    <property type="protein sequence ID" value="KAF4087932.1"/>
    <property type="molecule type" value="Genomic_DNA"/>
</dbReference>
<evidence type="ECO:0000256" key="4">
    <source>
        <dbReference type="ARBA" id="ARBA00023136"/>
    </source>
</evidence>
<reference evidence="8 9" key="1">
    <citation type="submission" date="2020-02" db="EMBL/GenBank/DDBJ databases">
        <title>A chromosome-scale genome assembly of the black bullhead catfish (Ameiurus melas).</title>
        <authorList>
            <person name="Wen M."/>
            <person name="Zham M."/>
            <person name="Cabau C."/>
            <person name="Klopp C."/>
            <person name="Donnadieu C."/>
            <person name="Roques C."/>
            <person name="Bouchez O."/>
            <person name="Lampietro C."/>
            <person name="Jouanno E."/>
            <person name="Herpin A."/>
            <person name="Louis A."/>
            <person name="Berthelot C."/>
            <person name="Parey E."/>
            <person name="Roest-Crollius H."/>
            <person name="Braasch I."/>
            <person name="Postlethwait J."/>
            <person name="Robinson-Rechavi M."/>
            <person name="Echchiki A."/>
            <person name="Begum T."/>
            <person name="Montfort J."/>
            <person name="Schartl M."/>
            <person name="Bobe J."/>
            <person name="Guiguen Y."/>
        </authorList>
    </citation>
    <scope>NUCLEOTIDE SEQUENCE [LARGE SCALE GENOMIC DNA]</scope>
    <source>
        <strain evidence="8">M_S1</strain>
        <tissue evidence="8">Blood</tissue>
    </source>
</reference>
<accession>A0A7J6AYK0</accession>
<dbReference type="GO" id="GO:0016020">
    <property type="term" value="C:membrane"/>
    <property type="evidence" value="ECO:0007669"/>
    <property type="project" value="UniProtKB-SubCell"/>
</dbReference>
<feature type="compositionally biased region" description="Basic and acidic residues" evidence="6">
    <location>
        <begin position="366"/>
        <end position="375"/>
    </location>
</feature>
<feature type="coiled-coil region" evidence="5">
    <location>
        <begin position="398"/>
        <end position="425"/>
    </location>
</feature>
<evidence type="ECO:0000313" key="8">
    <source>
        <dbReference type="EMBL" id="KAF4087932.1"/>
    </source>
</evidence>
<comment type="caution">
    <text evidence="8">The sequence shown here is derived from an EMBL/GenBank/DDBJ whole genome shotgun (WGS) entry which is preliminary data.</text>
</comment>
<sequence>MNSATGGAADPRQADNSIVKQQQRAPSPARFKDATSKTPSKSASAKPASAKQGGKNSRSSSPVSASAGKDKQTAKGSGAVHPSGAESPTTRRAEKAKKIEERHSSTEDADDHPSKGDRVVSDQPSSSKSSQSKAKNQRTKDGAASCAKQTANSTVGCGPGFWREGCLQSELIQFHMNKSLKKEGAMHPKAASSPGNGMELSPESPLRPIESHVEQDLREEIERLNDENDNLKHEIEEMRAEMEEMRDTFYEEDACQLQDMRRELVRANKNCRILQYRVRKAERKRLRYAETGEIDGELVRSLEQDLKVAKDVSVRLHNELENVEEKRAKTEEENERLRQQLIEVEVSKQALQNELEKSASLKRRGKDAQKSEKKTPQTPTEEENDDLKCQLALIKEEAVLMRKKMAKIDKEKDRLEQELQKYRSFYGDVDSPLPKGEAGGPPTTRESELKLRLRLVEEEANILGRKIVELEVENRGLKAELDDLRGEELAGGTADPSTREQSKVFSEMRQQLQLVEDEAELLRRNLADMEEQNKRVTAELNKLKYKAGSHEGSRHGSAGGDGSKAEALQEELKAARLQINELSGKVMQLQYENRILLSNMQRYDLASHLGIRPSPRDSDAESDGGRRESDDDSSRLPPHRKREGPIGGESDSEEVRNIRCLTPTRSLYSPESRFLSRSLKDRQQMIDIRMEAERLSRTIDRLIADTSTIIAEARVYVTNGELFGRMDEDDDGSRIREHELLYRINAQMKSFRKDLQSFIDRLDVPKPEDRETEEPLSVSLHKHFVSE</sequence>
<feature type="region of interest" description="Disordered" evidence="6">
    <location>
        <begin position="1"/>
        <end position="159"/>
    </location>
</feature>
<evidence type="ECO:0000256" key="1">
    <source>
        <dbReference type="ARBA" id="ARBA00004370"/>
    </source>
</evidence>
<evidence type="ECO:0000313" key="9">
    <source>
        <dbReference type="Proteomes" id="UP000593565"/>
    </source>
</evidence>
<name>A0A7J6AYK0_AMEME</name>
<evidence type="ECO:0000259" key="7">
    <source>
        <dbReference type="Pfam" id="PF11365"/>
    </source>
</evidence>
<dbReference type="GO" id="GO:0005615">
    <property type="term" value="C:extracellular space"/>
    <property type="evidence" value="ECO:0007669"/>
    <property type="project" value="InterPro"/>
</dbReference>
<feature type="region of interest" description="Disordered" evidence="6">
    <location>
        <begin position="545"/>
        <end position="566"/>
    </location>
</feature>
<feature type="region of interest" description="Disordered" evidence="6">
    <location>
        <begin position="184"/>
        <end position="208"/>
    </location>
</feature>
<dbReference type="AlphaFoldDB" id="A0A7J6AYK0"/>
<evidence type="ECO:0000256" key="3">
    <source>
        <dbReference type="ARBA" id="ARBA00023054"/>
    </source>
</evidence>
<dbReference type="InterPro" id="IPR049885">
    <property type="entry name" value="MTCL1-3"/>
</dbReference>
<evidence type="ECO:0000256" key="2">
    <source>
        <dbReference type="ARBA" id="ARBA00022553"/>
    </source>
</evidence>
<organism evidence="8 9">
    <name type="scientific">Ameiurus melas</name>
    <name type="common">Black bullhead</name>
    <name type="synonym">Silurus melas</name>
    <dbReference type="NCBI Taxonomy" id="219545"/>
    <lineage>
        <taxon>Eukaryota</taxon>
        <taxon>Metazoa</taxon>
        <taxon>Chordata</taxon>
        <taxon>Craniata</taxon>
        <taxon>Vertebrata</taxon>
        <taxon>Euteleostomi</taxon>
        <taxon>Actinopterygii</taxon>
        <taxon>Neopterygii</taxon>
        <taxon>Teleostei</taxon>
        <taxon>Ostariophysi</taxon>
        <taxon>Siluriformes</taxon>
        <taxon>Ictaluridae</taxon>
        <taxon>Ameiurus</taxon>
    </lineage>
</organism>
<gene>
    <name evidence="8" type="ORF">AMELA_G00077220</name>
</gene>
<feature type="region of interest" description="Disordered" evidence="6">
    <location>
        <begin position="426"/>
        <end position="446"/>
    </location>
</feature>
<dbReference type="InterPro" id="IPR027881">
    <property type="entry name" value="SOGA_CC"/>
</dbReference>
<dbReference type="Proteomes" id="UP000593565">
    <property type="component" value="Unassembled WGS sequence"/>
</dbReference>
<keyword evidence="4" id="KW-0472">Membrane</keyword>
<dbReference type="GO" id="GO:0010506">
    <property type="term" value="P:regulation of autophagy"/>
    <property type="evidence" value="ECO:0007669"/>
    <property type="project" value="InterPro"/>
</dbReference>
<dbReference type="PANTHER" id="PTHR15742">
    <property type="entry name" value="GIRDIN"/>
    <property type="match status" value="1"/>
</dbReference>
<proteinExistence type="predicted"/>
<evidence type="ECO:0000256" key="5">
    <source>
        <dbReference type="SAM" id="Coils"/>
    </source>
</evidence>
<feature type="region of interest" description="Disordered" evidence="6">
    <location>
        <begin position="608"/>
        <end position="656"/>
    </location>
</feature>
<keyword evidence="9" id="KW-1185">Reference proteome</keyword>
<feature type="domain" description="SOGA coiled-coil" evidence="7">
    <location>
        <begin position="384"/>
        <end position="477"/>
    </location>
</feature>
<feature type="compositionally biased region" description="Low complexity" evidence="6">
    <location>
        <begin position="36"/>
        <end position="66"/>
    </location>
</feature>
<feature type="region of interest" description="Disordered" evidence="6">
    <location>
        <begin position="355"/>
        <end position="386"/>
    </location>
</feature>
<dbReference type="PANTHER" id="PTHR15742:SF2">
    <property type="entry name" value="PROTEIN SOGA3"/>
    <property type="match status" value="1"/>
</dbReference>
<feature type="compositionally biased region" description="Basic and acidic residues" evidence="6">
    <location>
        <begin position="89"/>
        <end position="120"/>
    </location>
</feature>
<feature type="coiled-coil region" evidence="5">
    <location>
        <begin position="214"/>
        <end position="354"/>
    </location>
</feature>
<feature type="compositionally biased region" description="Low complexity" evidence="6">
    <location>
        <begin position="121"/>
        <end position="134"/>
    </location>
</feature>
<feature type="domain" description="SOGA coiled-coil" evidence="7">
    <location>
        <begin position="506"/>
        <end position="596"/>
    </location>
</feature>
<keyword evidence="3 5" id="KW-0175">Coiled coil</keyword>
<comment type="subcellular location">
    <subcellularLocation>
        <location evidence="1">Membrane</location>
    </subcellularLocation>
</comment>
<dbReference type="Pfam" id="PF11365">
    <property type="entry name" value="SOGA"/>
    <property type="match status" value="2"/>
</dbReference>
<keyword evidence="2" id="KW-0597">Phosphoprotein</keyword>
<protein>
    <recommendedName>
        <fullName evidence="7">SOGA coiled-coil domain-containing protein</fullName>
    </recommendedName>
</protein>
<feature type="compositionally biased region" description="Basic and acidic residues" evidence="6">
    <location>
        <begin position="614"/>
        <end position="634"/>
    </location>
</feature>
<evidence type="ECO:0000256" key="6">
    <source>
        <dbReference type="SAM" id="MobiDB-lite"/>
    </source>
</evidence>